<feature type="chain" id="PRO_5042917695" evidence="3">
    <location>
        <begin position="26"/>
        <end position="159"/>
    </location>
</feature>
<evidence type="ECO:0000313" key="4">
    <source>
        <dbReference type="EMBL" id="KAK4777718.1"/>
    </source>
</evidence>
<protein>
    <submittedName>
        <fullName evidence="4">Uncharacterized protein</fullName>
    </submittedName>
</protein>
<dbReference type="EMBL" id="JAXIOK010000002">
    <property type="protein sequence ID" value="KAK4777718.1"/>
    <property type="molecule type" value="Genomic_DNA"/>
</dbReference>
<keyword evidence="5" id="KW-1185">Reference proteome</keyword>
<dbReference type="AlphaFoldDB" id="A0AAN7KWL3"/>
<evidence type="ECO:0000256" key="3">
    <source>
        <dbReference type="SAM" id="SignalP"/>
    </source>
</evidence>
<dbReference type="Proteomes" id="UP001345219">
    <property type="component" value="Chromosome 14"/>
</dbReference>
<evidence type="ECO:0000313" key="5">
    <source>
        <dbReference type="Proteomes" id="UP001345219"/>
    </source>
</evidence>
<reference evidence="4 5" key="1">
    <citation type="journal article" date="2023" name="Hortic Res">
        <title>Pangenome of water caltrop reveals structural variations and asymmetric subgenome divergence after allopolyploidization.</title>
        <authorList>
            <person name="Zhang X."/>
            <person name="Chen Y."/>
            <person name="Wang L."/>
            <person name="Yuan Y."/>
            <person name="Fang M."/>
            <person name="Shi L."/>
            <person name="Lu R."/>
            <person name="Comes H.P."/>
            <person name="Ma Y."/>
            <person name="Chen Y."/>
            <person name="Huang G."/>
            <person name="Zhou Y."/>
            <person name="Zheng Z."/>
            <person name="Qiu Y."/>
        </authorList>
    </citation>
    <scope>NUCLEOTIDE SEQUENCE [LARGE SCALE GENOMIC DNA]</scope>
    <source>
        <tissue evidence="4">Roots</tissue>
    </source>
</reference>
<gene>
    <name evidence="4" type="ORF">SAY87_017905</name>
</gene>
<keyword evidence="3" id="KW-0732">Signal</keyword>
<keyword evidence="2" id="KW-0812">Transmembrane</keyword>
<organism evidence="4 5">
    <name type="scientific">Trapa incisa</name>
    <dbReference type="NCBI Taxonomy" id="236973"/>
    <lineage>
        <taxon>Eukaryota</taxon>
        <taxon>Viridiplantae</taxon>
        <taxon>Streptophyta</taxon>
        <taxon>Embryophyta</taxon>
        <taxon>Tracheophyta</taxon>
        <taxon>Spermatophyta</taxon>
        <taxon>Magnoliopsida</taxon>
        <taxon>eudicotyledons</taxon>
        <taxon>Gunneridae</taxon>
        <taxon>Pentapetalae</taxon>
        <taxon>rosids</taxon>
        <taxon>malvids</taxon>
        <taxon>Myrtales</taxon>
        <taxon>Lythraceae</taxon>
        <taxon>Trapa</taxon>
    </lineage>
</organism>
<keyword evidence="2" id="KW-1133">Transmembrane helix</keyword>
<sequence length="159" mass="17294">MASSAALYLCSLFCLLLHGGLRASAQHYNYNDPPPSPGSLTNLGNQDSWTFPPPSYYRPPFSPGIHSFDNNRPPPTDSFHKNPFKNTPDSTNQPTWTYDESSSTKVTKPGGYKIGGLFAIIGALAMTALASICCCKKPKDKGKEETGDFTCLISVNHTF</sequence>
<evidence type="ECO:0000256" key="2">
    <source>
        <dbReference type="SAM" id="Phobius"/>
    </source>
</evidence>
<feature type="transmembrane region" description="Helical" evidence="2">
    <location>
        <begin position="114"/>
        <end position="135"/>
    </location>
</feature>
<name>A0AAN7KWL3_9MYRT</name>
<evidence type="ECO:0000256" key="1">
    <source>
        <dbReference type="SAM" id="MobiDB-lite"/>
    </source>
</evidence>
<accession>A0AAN7KWL3</accession>
<keyword evidence="2" id="KW-0472">Membrane</keyword>
<feature type="region of interest" description="Disordered" evidence="1">
    <location>
        <begin position="61"/>
        <end position="102"/>
    </location>
</feature>
<feature type="signal peptide" evidence="3">
    <location>
        <begin position="1"/>
        <end position="25"/>
    </location>
</feature>
<proteinExistence type="predicted"/>
<comment type="caution">
    <text evidence="4">The sequence shown here is derived from an EMBL/GenBank/DDBJ whole genome shotgun (WGS) entry which is preliminary data.</text>
</comment>
<feature type="compositionally biased region" description="Polar residues" evidence="1">
    <location>
        <begin position="84"/>
        <end position="102"/>
    </location>
</feature>